<gene>
    <name evidence="1" type="ORF">FPE01S_03_00450</name>
</gene>
<dbReference type="PANTHER" id="PTHR30348:SF4">
    <property type="entry name" value="DUF72 DOMAIN-CONTAINING PROTEIN"/>
    <property type="match status" value="1"/>
</dbReference>
<dbReference type="InterPro" id="IPR002763">
    <property type="entry name" value="DUF72"/>
</dbReference>
<dbReference type="PANTHER" id="PTHR30348">
    <property type="entry name" value="UNCHARACTERIZED PROTEIN YECE"/>
    <property type="match status" value="1"/>
</dbReference>
<sequence length="264" mass="29754">MSQMMQQKGTAWIGTSNIVVPGNKNTFPPAFQAKSRLHYYSSLFNSVEVNSTFYKTPLPSTTRKWADDVGENFSFTIKLSKAITHSKELEGDFGLLEPFMTAAAGLGEKKGSLLIQFPGKITLDYFDQVESILYEVEENDPDGAWRKAVEFRHDRWYTGETIELLNHFNATMVLQDIPKSSNMNAVETISRLKAGFVYLRFHGPNGDYRDSYTNLFLEEKAALIARWLAAGKDVFAYFNNTIGNAFDNARQLRTMVDGGPAENL</sequence>
<organism evidence="1 2">
    <name type="scientific">Flavihumibacter petaseus NBRC 106054</name>
    <dbReference type="NCBI Taxonomy" id="1220578"/>
    <lineage>
        <taxon>Bacteria</taxon>
        <taxon>Pseudomonadati</taxon>
        <taxon>Bacteroidota</taxon>
        <taxon>Chitinophagia</taxon>
        <taxon>Chitinophagales</taxon>
        <taxon>Chitinophagaceae</taxon>
        <taxon>Flavihumibacter</taxon>
    </lineage>
</organism>
<evidence type="ECO:0000313" key="2">
    <source>
        <dbReference type="Proteomes" id="UP000033121"/>
    </source>
</evidence>
<proteinExistence type="predicted"/>
<dbReference type="Gene3D" id="3.20.20.410">
    <property type="entry name" value="Protein of unknown function UPF0759"/>
    <property type="match status" value="1"/>
</dbReference>
<dbReference type="InterPro" id="IPR036520">
    <property type="entry name" value="UPF0759_sf"/>
</dbReference>
<comment type="caution">
    <text evidence="1">The sequence shown here is derived from an EMBL/GenBank/DDBJ whole genome shotgun (WGS) entry which is preliminary data.</text>
</comment>
<dbReference type="SUPFAM" id="SSF117396">
    <property type="entry name" value="TM1631-like"/>
    <property type="match status" value="1"/>
</dbReference>
<evidence type="ECO:0008006" key="3">
    <source>
        <dbReference type="Google" id="ProtNLM"/>
    </source>
</evidence>
<dbReference type="AlphaFoldDB" id="A0A0E9N2W9"/>
<dbReference type="Pfam" id="PF01904">
    <property type="entry name" value="DUF72"/>
    <property type="match status" value="1"/>
</dbReference>
<dbReference type="Proteomes" id="UP000033121">
    <property type="component" value="Unassembled WGS sequence"/>
</dbReference>
<evidence type="ECO:0000313" key="1">
    <source>
        <dbReference type="EMBL" id="GAO44006.1"/>
    </source>
</evidence>
<dbReference type="EMBL" id="BBWV01000003">
    <property type="protein sequence ID" value="GAO44006.1"/>
    <property type="molecule type" value="Genomic_DNA"/>
</dbReference>
<dbReference type="STRING" id="1220578.FPE01S_03_00450"/>
<name>A0A0E9N2W9_9BACT</name>
<reference evidence="1 2" key="1">
    <citation type="submission" date="2015-04" db="EMBL/GenBank/DDBJ databases">
        <title>Whole genome shotgun sequence of Flavihumibacter petaseus NBRC 106054.</title>
        <authorList>
            <person name="Miyazawa S."/>
            <person name="Hosoyama A."/>
            <person name="Hashimoto M."/>
            <person name="Noguchi M."/>
            <person name="Tsuchikane K."/>
            <person name="Ohji S."/>
            <person name="Yamazoe A."/>
            <person name="Ichikawa N."/>
            <person name="Kimura A."/>
            <person name="Fujita N."/>
        </authorList>
    </citation>
    <scope>NUCLEOTIDE SEQUENCE [LARGE SCALE GENOMIC DNA]</scope>
    <source>
        <strain evidence="1 2">NBRC 106054</strain>
    </source>
</reference>
<protein>
    <recommendedName>
        <fullName evidence="3">DUF72 domain-containing protein</fullName>
    </recommendedName>
</protein>
<keyword evidence="2" id="KW-1185">Reference proteome</keyword>
<accession>A0A0E9N2W9</accession>